<dbReference type="InterPro" id="IPR006549">
    <property type="entry name" value="HAD-SF_hydro_IIIA"/>
</dbReference>
<feature type="binding site" evidence="11">
    <location>
        <position position="115"/>
    </location>
    <ligand>
        <name>Zn(2+)</name>
        <dbReference type="ChEBI" id="CHEBI:29105"/>
    </ligand>
</feature>
<feature type="site" description="Contributes to substrate recognition" evidence="10">
    <location>
        <position position="118"/>
    </location>
</feature>
<dbReference type="OrthoDB" id="9814110at2"/>
<keyword evidence="11" id="KW-0862">Zinc</keyword>
<feature type="binding site" evidence="11">
    <location>
        <position position="19"/>
    </location>
    <ligand>
        <name>Mg(2+)</name>
        <dbReference type="ChEBI" id="CHEBI:18420"/>
    </ligand>
</feature>
<evidence type="ECO:0000256" key="8">
    <source>
        <dbReference type="PIRSR" id="PIRSR004682-1"/>
    </source>
</evidence>
<dbReference type="RefSeq" id="WP_129218026.1">
    <property type="nucleotide sequence ID" value="NZ_QYBC01000003.1"/>
</dbReference>
<feature type="site" description="Stabilizes the phosphoryl group" evidence="10">
    <location>
        <position position="119"/>
    </location>
</feature>
<feature type="binding site" evidence="11">
    <location>
        <position position="100"/>
    </location>
    <ligand>
        <name>Zn(2+)</name>
        <dbReference type="ChEBI" id="CHEBI:29105"/>
    </ligand>
</feature>
<organism evidence="12 13">
    <name type="scientific">Lichenibacterium ramalinae</name>
    <dbReference type="NCBI Taxonomy" id="2316527"/>
    <lineage>
        <taxon>Bacteria</taxon>
        <taxon>Pseudomonadati</taxon>
        <taxon>Pseudomonadota</taxon>
        <taxon>Alphaproteobacteria</taxon>
        <taxon>Hyphomicrobiales</taxon>
        <taxon>Lichenihabitantaceae</taxon>
        <taxon>Lichenibacterium</taxon>
    </lineage>
</organism>
<feature type="binding site" evidence="9">
    <location>
        <position position="145"/>
    </location>
    <ligand>
        <name>substrate</name>
    </ligand>
</feature>
<comment type="caution">
    <text evidence="12">The sequence shown here is derived from an EMBL/GenBank/DDBJ whole genome shotgun (WGS) entry which is preliminary data.</text>
</comment>
<feature type="binding site" evidence="11">
    <location>
        <position position="102"/>
    </location>
    <ligand>
        <name>Zn(2+)</name>
        <dbReference type="ChEBI" id="CHEBI:29105"/>
    </ligand>
</feature>
<reference evidence="12 13" key="1">
    <citation type="submission" date="2018-09" db="EMBL/GenBank/DDBJ databases">
        <authorList>
            <person name="Grouzdev D.S."/>
            <person name="Krutkina M.S."/>
        </authorList>
    </citation>
    <scope>NUCLEOTIDE SEQUENCE [LARGE SCALE GENOMIC DNA]</scope>
    <source>
        <strain evidence="12 13">RmlP001</strain>
    </source>
</reference>
<evidence type="ECO:0000256" key="6">
    <source>
        <dbReference type="ARBA" id="ARBA00031828"/>
    </source>
</evidence>
<keyword evidence="11" id="KW-0460">Magnesium</keyword>
<keyword evidence="2 7" id="KW-0963">Cytoplasm</keyword>
<dbReference type="EMBL" id="QYBC01000003">
    <property type="protein sequence ID" value="RYB06670.1"/>
    <property type="molecule type" value="Genomic_DNA"/>
</dbReference>
<comment type="subcellular location">
    <subcellularLocation>
        <location evidence="1 7">Cytoplasm</location>
    </subcellularLocation>
</comment>
<dbReference type="PANTHER" id="PTHR42891">
    <property type="entry name" value="D-GLYCERO-BETA-D-MANNO-HEPTOSE-1,7-BISPHOSPHATE 7-PHOSPHATASE"/>
    <property type="match status" value="1"/>
</dbReference>
<keyword evidence="4 7" id="KW-0378">Hydrolase</keyword>
<evidence type="ECO:0000256" key="3">
    <source>
        <dbReference type="ARBA" id="ARBA00022723"/>
    </source>
</evidence>
<dbReference type="Pfam" id="PF13242">
    <property type="entry name" value="Hydrolase_like"/>
    <property type="match status" value="1"/>
</dbReference>
<keyword evidence="13" id="KW-1185">Reference proteome</keyword>
<sequence>MRADGPRHGRPLRPAVFFDRDGVINADLGYVGDPSRFVLLPGAAAGVRAASAAGALTFLVTNQSGVARGFYTEDDVAALHRHMAGLLAGEGAHFDDMRTCPHLPDAPLAAYRRDCACRKPGPGMIVDLMAAWPVDPARSAMIGDKPSDVAAARAAGIRGLLYTGGPLEAAVARALAGEG</sequence>
<name>A0A4Q2RIH0_9HYPH</name>
<dbReference type="EC" id="3.1.3.-" evidence="7"/>
<dbReference type="InterPro" id="IPR036412">
    <property type="entry name" value="HAD-like_sf"/>
</dbReference>
<dbReference type="GO" id="GO:0016791">
    <property type="term" value="F:phosphatase activity"/>
    <property type="evidence" value="ECO:0007669"/>
    <property type="project" value="InterPro"/>
</dbReference>
<dbReference type="PANTHER" id="PTHR42891:SF1">
    <property type="entry name" value="D-GLYCERO-BETA-D-MANNO-HEPTOSE-1,7-BISPHOSPHATE 7-PHOSPHATASE"/>
    <property type="match status" value="1"/>
</dbReference>
<evidence type="ECO:0000256" key="4">
    <source>
        <dbReference type="ARBA" id="ARBA00022801"/>
    </source>
</evidence>
<dbReference type="AlphaFoldDB" id="A0A4Q2RIH0"/>
<feature type="site" description="Stabilizes the phosphoryl group" evidence="10">
    <location>
        <position position="61"/>
    </location>
</feature>
<evidence type="ECO:0000256" key="10">
    <source>
        <dbReference type="PIRSR" id="PIRSR004682-3"/>
    </source>
</evidence>
<dbReference type="PIRSF" id="PIRSF004682">
    <property type="entry name" value="GmhB"/>
    <property type="match status" value="1"/>
</dbReference>
<feature type="active site" description="Proton donor" evidence="8">
    <location>
        <position position="21"/>
    </location>
</feature>
<keyword evidence="5 7" id="KW-0119">Carbohydrate metabolism</keyword>
<evidence type="ECO:0000313" key="13">
    <source>
        <dbReference type="Proteomes" id="UP000289411"/>
    </source>
</evidence>
<keyword evidence="3 11" id="KW-0479">Metal-binding</keyword>
<comment type="similarity">
    <text evidence="7">Belongs to the gmhB family.</text>
</comment>
<feature type="binding site" evidence="11">
    <location>
        <position position="117"/>
    </location>
    <ligand>
        <name>Zn(2+)</name>
        <dbReference type="ChEBI" id="CHEBI:29105"/>
    </ligand>
</feature>
<dbReference type="SUPFAM" id="SSF56784">
    <property type="entry name" value="HAD-like"/>
    <property type="match status" value="1"/>
</dbReference>
<dbReference type="GO" id="GO:0046872">
    <property type="term" value="F:metal ion binding"/>
    <property type="evidence" value="ECO:0007669"/>
    <property type="project" value="UniProtKB-KW"/>
</dbReference>
<dbReference type="InterPro" id="IPR023214">
    <property type="entry name" value="HAD_sf"/>
</dbReference>
<evidence type="ECO:0000256" key="9">
    <source>
        <dbReference type="PIRSR" id="PIRSR004682-2"/>
    </source>
</evidence>
<evidence type="ECO:0000256" key="2">
    <source>
        <dbReference type="ARBA" id="ARBA00022490"/>
    </source>
</evidence>
<feature type="binding site" evidence="9">
    <location>
        <begin position="118"/>
        <end position="119"/>
    </location>
    <ligand>
        <name>substrate</name>
    </ligand>
</feature>
<dbReference type="InterPro" id="IPR006543">
    <property type="entry name" value="Histidinol-phos"/>
</dbReference>
<feature type="binding site" evidence="9">
    <location>
        <begin position="27"/>
        <end position="30"/>
    </location>
    <ligand>
        <name>substrate</name>
    </ligand>
</feature>
<accession>A0A4Q2RIH0</accession>
<feature type="binding site" evidence="9">
    <location>
        <begin position="19"/>
        <end position="21"/>
    </location>
    <ligand>
        <name>substrate</name>
    </ligand>
</feature>
<dbReference type="CDD" id="cd07503">
    <property type="entry name" value="HAD_HisB-N"/>
    <property type="match status" value="1"/>
</dbReference>
<proteinExistence type="inferred from homology"/>
<feature type="binding site" evidence="11">
    <location>
        <position position="21"/>
    </location>
    <ligand>
        <name>Mg(2+)</name>
        <dbReference type="ChEBI" id="CHEBI:18420"/>
    </ligand>
</feature>
<dbReference type="InterPro" id="IPR004446">
    <property type="entry name" value="Heptose_bisP_phosphatase"/>
</dbReference>
<dbReference type="GO" id="GO:0005975">
    <property type="term" value="P:carbohydrate metabolic process"/>
    <property type="evidence" value="ECO:0007669"/>
    <property type="project" value="InterPro"/>
</dbReference>
<evidence type="ECO:0000313" key="12">
    <source>
        <dbReference type="EMBL" id="RYB06670.1"/>
    </source>
</evidence>
<comment type="cofactor">
    <cofactor evidence="11">
        <name>Mg(2+)</name>
        <dbReference type="ChEBI" id="CHEBI:18420"/>
    </cofactor>
</comment>
<feature type="active site" description="Nucleophile" evidence="8">
    <location>
        <position position="19"/>
    </location>
</feature>
<comment type="cofactor">
    <cofactor evidence="11">
        <name>Zn(2+)</name>
        <dbReference type="ChEBI" id="CHEBI:29105"/>
    </cofactor>
</comment>
<protein>
    <recommendedName>
        <fullName evidence="6 7">D,D-heptose 1,7-bisphosphate phosphatase</fullName>
        <ecNumber evidence="7">3.1.3.-</ecNumber>
    </recommendedName>
</protein>
<dbReference type="NCBIfam" id="TIGR01662">
    <property type="entry name" value="HAD-SF-IIIA"/>
    <property type="match status" value="1"/>
</dbReference>
<evidence type="ECO:0000256" key="7">
    <source>
        <dbReference type="PIRNR" id="PIRNR004682"/>
    </source>
</evidence>
<reference evidence="12 13" key="2">
    <citation type="submission" date="2019-02" db="EMBL/GenBank/DDBJ databases">
        <title>'Lichenibacterium ramalinii' gen. nov. sp. nov., 'Lichenibacterium minor' gen. nov. sp. nov.</title>
        <authorList>
            <person name="Pankratov T."/>
        </authorList>
    </citation>
    <scope>NUCLEOTIDE SEQUENCE [LARGE SCALE GENOMIC DNA]</scope>
    <source>
        <strain evidence="12 13">RmlP001</strain>
    </source>
</reference>
<feature type="binding site" evidence="11">
    <location>
        <position position="144"/>
    </location>
    <ligand>
        <name>Mg(2+)</name>
        <dbReference type="ChEBI" id="CHEBI:18420"/>
    </ligand>
</feature>
<dbReference type="Proteomes" id="UP000289411">
    <property type="component" value="Unassembled WGS sequence"/>
</dbReference>
<dbReference type="NCBIfam" id="TIGR01656">
    <property type="entry name" value="Histidinol-ppas"/>
    <property type="match status" value="1"/>
</dbReference>
<dbReference type="GO" id="GO:0005737">
    <property type="term" value="C:cytoplasm"/>
    <property type="evidence" value="ECO:0007669"/>
    <property type="project" value="UniProtKB-SubCell"/>
</dbReference>
<evidence type="ECO:0000256" key="11">
    <source>
        <dbReference type="PIRSR" id="PIRSR004682-4"/>
    </source>
</evidence>
<feature type="binding site" evidence="9">
    <location>
        <begin position="61"/>
        <end position="64"/>
    </location>
    <ligand>
        <name>substrate</name>
    </ligand>
</feature>
<gene>
    <name evidence="12" type="ORF">D3272_04895</name>
</gene>
<dbReference type="Gene3D" id="3.40.50.1000">
    <property type="entry name" value="HAD superfamily/HAD-like"/>
    <property type="match status" value="1"/>
</dbReference>
<feature type="binding site" evidence="11">
    <location>
        <position position="145"/>
    </location>
    <ligand>
        <name>Mg(2+)</name>
        <dbReference type="ChEBI" id="CHEBI:18420"/>
    </ligand>
</feature>
<evidence type="ECO:0000256" key="1">
    <source>
        <dbReference type="ARBA" id="ARBA00004496"/>
    </source>
</evidence>
<evidence type="ECO:0000256" key="5">
    <source>
        <dbReference type="ARBA" id="ARBA00023277"/>
    </source>
</evidence>